<feature type="domain" description="Tyr recombinase" evidence="4">
    <location>
        <begin position="162"/>
        <end position="336"/>
    </location>
</feature>
<dbReference type="InterPro" id="IPR011010">
    <property type="entry name" value="DNA_brk_join_enz"/>
</dbReference>
<dbReference type="InterPro" id="IPR013762">
    <property type="entry name" value="Integrase-like_cat_sf"/>
</dbReference>
<dbReference type="Proteomes" id="UP000832011">
    <property type="component" value="Chromosome"/>
</dbReference>
<dbReference type="EMBL" id="CP091511">
    <property type="protein sequence ID" value="UOO89202.1"/>
    <property type="molecule type" value="Genomic_DNA"/>
</dbReference>
<protein>
    <submittedName>
        <fullName evidence="5">Site-specific integrase</fullName>
    </submittedName>
</protein>
<evidence type="ECO:0000256" key="3">
    <source>
        <dbReference type="ARBA" id="ARBA00023172"/>
    </source>
</evidence>
<keyword evidence="1" id="KW-0229">DNA integration</keyword>
<name>A0ABY4E752_9NEIS</name>
<gene>
    <name evidence="5" type="ORF">LVJ82_17425</name>
</gene>
<keyword evidence="3" id="KW-0233">DNA recombination</keyword>
<dbReference type="Pfam" id="PF00589">
    <property type="entry name" value="Phage_integrase"/>
    <property type="match status" value="1"/>
</dbReference>
<evidence type="ECO:0000313" key="5">
    <source>
        <dbReference type="EMBL" id="UOO89202.1"/>
    </source>
</evidence>
<dbReference type="PROSITE" id="PS51898">
    <property type="entry name" value="TYR_RECOMBINASE"/>
    <property type="match status" value="1"/>
</dbReference>
<dbReference type="Gene3D" id="1.10.443.10">
    <property type="entry name" value="Intergrase catalytic core"/>
    <property type="match status" value="1"/>
</dbReference>
<dbReference type="PANTHER" id="PTHR30349:SF94">
    <property type="entry name" value="INTEGRASE_RECOMBINASE HI_1414-RELATED"/>
    <property type="match status" value="1"/>
</dbReference>
<keyword evidence="2" id="KW-0238">DNA-binding</keyword>
<evidence type="ECO:0000259" key="4">
    <source>
        <dbReference type="PROSITE" id="PS51898"/>
    </source>
</evidence>
<dbReference type="InterPro" id="IPR010998">
    <property type="entry name" value="Integrase_recombinase_N"/>
</dbReference>
<sequence>MATFTKKANGKWLVQVRHKAQNGKPEINKASTFDRKADAQAWASKIETDWQLMRAGLTPKLPFSEVIERYLNEVTPTKGGQKSETLRLKRILKTPLATVLLNELSDIQLRQWVDKRLTEVSNDAVIREWSTISHVLTVTVKEWRLLPENYMLRMKKPQKSKPRTRRVTEEEIEKICLCSGYSKDNAPLKQTQRVGAAFCFAIETAMRQGEIAGLLKKNVFLDENYVHLETTKNGESRNVPLSPEAKIILKQVMSAHNGLTAFQVPAASMDAQFRKIKKLAMIEDLHFHDTRREAITRLCKLYEPMELAKISGHKDLRVLLNTYYAPSAPELAEKMHANSV</sequence>
<organism evidence="5 6">
    <name type="scientific">Vitreoscilla massiliensis</name>
    <dbReference type="NCBI Taxonomy" id="1689272"/>
    <lineage>
        <taxon>Bacteria</taxon>
        <taxon>Pseudomonadati</taxon>
        <taxon>Pseudomonadota</taxon>
        <taxon>Betaproteobacteria</taxon>
        <taxon>Neisseriales</taxon>
        <taxon>Neisseriaceae</taxon>
        <taxon>Vitreoscilla</taxon>
    </lineage>
</organism>
<reference evidence="5 6" key="1">
    <citation type="journal article" date="2022" name="Res Sq">
        <title>Evolution of multicellular longitudinally dividing oral cavity symbionts (Neisseriaceae).</title>
        <authorList>
            <person name="Nyongesa S."/>
            <person name="Weber P."/>
            <person name="Bernet E."/>
            <person name="Pullido F."/>
            <person name="Nieckarz M."/>
            <person name="Delaby M."/>
            <person name="Nieves C."/>
            <person name="Viehboeck T."/>
            <person name="Krause N."/>
            <person name="Rivera-Millot A."/>
            <person name="Nakamura A."/>
            <person name="Vischer N."/>
            <person name="VanNieuwenhze M."/>
            <person name="Brun Y."/>
            <person name="Cava F."/>
            <person name="Bulgheresi S."/>
            <person name="Veyrier F."/>
        </authorList>
    </citation>
    <scope>NUCLEOTIDE SEQUENCE [LARGE SCALE GENOMIC DNA]</scope>
    <source>
        <strain evidence="5 6">SN4</strain>
    </source>
</reference>
<evidence type="ECO:0000256" key="2">
    <source>
        <dbReference type="ARBA" id="ARBA00023125"/>
    </source>
</evidence>
<keyword evidence="6" id="KW-1185">Reference proteome</keyword>
<dbReference type="PANTHER" id="PTHR30349">
    <property type="entry name" value="PHAGE INTEGRASE-RELATED"/>
    <property type="match status" value="1"/>
</dbReference>
<accession>A0ABY4E752</accession>
<dbReference type="RefSeq" id="WP_058356905.1">
    <property type="nucleotide sequence ID" value="NZ_CABKVG010000010.1"/>
</dbReference>
<dbReference type="Gene3D" id="1.10.150.130">
    <property type="match status" value="1"/>
</dbReference>
<dbReference type="InterPro" id="IPR002104">
    <property type="entry name" value="Integrase_catalytic"/>
</dbReference>
<dbReference type="CDD" id="cd00796">
    <property type="entry name" value="INT_Rci_Hp1_C"/>
    <property type="match status" value="1"/>
</dbReference>
<dbReference type="InterPro" id="IPR050090">
    <property type="entry name" value="Tyrosine_recombinase_XerCD"/>
</dbReference>
<evidence type="ECO:0000313" key="6">
    <source>
        <dbReference type="Proteomes" id="UP000832011"/>
    </source>
</evidence>
<evidence type="ECO:0000256" key="1">
    <source>
        <dbReference type="ARBA" id="ARBA00022908"/>
    </source>
</evidence>
<proteinExistence type="predicted"/>
<dbReference type="SUPFAM" id="SSF56349">
    <property type="entry name" value="DNA breaking-rejoining enzymes"/>
    <property type="match status" value="1"/>
</dbReference>